<evidence type="ECO:0000256" key="3">
    <source>
        <dbReference type="ARBA" id="ARBA00023125"/>
    </source>
</evidence>
<keyword evidence="8" id="KW-1185">Reference proteome</keyword>
<dbReference type="PANTHER" id="PTHR30346">
    <property type="entry name" value="TRANSCRIPTIONAL DUAL REGULATOR HCAR-RELATED"/>
    <property type="match status" value="1"/>
</dbReference>
<dbReference type="CDD" id="cd08414">
    <property type="entry name" value="PBP2_LTTR_aromatics_like"/>
    <property type="match status" value="1"/>
</dbReference>
<dbReference type="Pfam" id="PF00126">
    <property type="entry name" value="HTH_1"/>
    <property type="match status" value="1"/>
</dbReference>
<dbReference type="SUPFAM" id="SSF53850">
    <property type="entry name" value="Periplasmic binding protein-like II"/>
    <property type="match status" value="1"/>
</dbReference>
<dbReference type="PANTHER" id="PTHR30346:SF0">
    <property type="entry name" value="HCA OPERON TRANSCRIPTIONAL ACTIVATOR HCAR"/>
    <property type="match status" value="1"/>
</dbReference>
<sequence length="303" mass="33392">MLERHELEAFLTLAEELHFGRTAERLRVSTARISQTIARLERRVGVPLFNRTSRRVELTTVGRQLYDQLRPAWDHIAAALEQAIVAGRGITGTLRTGFVGAAGGQLLIGAVELFRKRHPDCEVQLREAQMTDLMPWLRDGQIDIALGTFPIDEPGISTGPVLVSEARMLAVPAEHVFARRKSVGLEDLAGVRVLQLPDTLPESLREDRTPRHTPSGRPIEPGPAAATFNEMLTLVGAGHGVFPVGAQARRYYARPSVAYIPFRDAAPLRWGLLWRTDSATARVQAFVGAARDFTGRGTADRQL</sequence>
<protein>
    <submittedName>
        <fullName evidence="7">LysR family transcriptional regulator</fullName>
    </submittedName>
</protein>
<dbReference type="Proteomes" id="UP001240150">
    <property type="component" value="Chromosome"/>
</dbReference>
<dbReference type="InterPro" id="IPR005119">
    <property type="entry name" value="LysR_subst-bd"/>
</dbReference>
<dbReference type="RefSeq" id="WP_284921207.1">
    <property type="nucleotide sequence ID" value="NZ_CP126980.1"/>
</dbReference>
<evidence type="ECO:0000313" key="8">
    <source>
        <dbReference type="Proteomes" id="UP001240150"/>
    </source>
</evidence>
<dbReference type="Gene3D" id="1.10.10.10">
    <property type="entry name" value="Winged helix-like DNA-binding domain superfamily/Winged helix DNA-binding domain"/>
    <property type="match status" value="1"/>
</dbReference>
<dbReference type="PROSITE" id="PS50931">
    <property type="entry name" value="HTH_LYSR"/>
    <property type="match status" value="1"/>
</dbReference>
<gene>
    <name evidence="7" type="ORF">ACTOB_003431</name>
</gene>
<evidence type="ECO:0000256" key="1">
    <source>
        <dbReference type="ARBA" id="ARBA00009437"/>
    </source>
</evidence>
<keyword evidence="3" id="KW-0238">DNA-binding</keyword>
<name>A0ABY8WPE0_9ACTN</name>
<evidence type="ECO:0000256" key="4">
    <source>
        <dbReference type="ARBA" id="ARBA00023163"/>
    </source>
</evidence>
<organism evidence="7 8">
    <name type="scientific">Actinoplanes oblitus</name>
    <dbReference type="NCBI Taxonomy" id="3040509"/>
    <lineage>
        <taxon>Bacteria</taxon>
        <taxon>Bacillati</taxon>
        <taxon>Actinomycetota</taxon>
        <taxon>Actinomycetes</taxon>
        <taxon>Micromonosporales</taxon>
        <taxon>Micromonosporaceae</taxon>
        <taxon>Actinoplanes</taxon>
    </lineage>
</organism>
<feature type="domain" description="HTH lysR-type" evidence="6">
    <location>
        <begin position="1"/>
        <end position="59"/>
    </location>
</feature>
<comment type="similarity">
    <text evidence="1">Belongs to the LysR transcriptional regulatory family.</text>
</comment>
<proteinExistence type="inferred from homology"/>
<accession>A0ABY8WPE0</accession>
<keyword evidence="2" id="KW-0805">Transcription regulation</keyword>
<evidence type="ECO:0000313" key="7">
    <source>
        <dbReference type="EMBL" id="WIM99769.1"/>
    </source>
</evidence>
<dbReference type="SUPFAM" id="SSF46785">
    <property type="entry name" value="Winged helix' DNA-binding domain"/>
    <property type="match status" value="1"/>
</dbReference>
<dbReference type="InterPro" id="IPR036390">
    <property type="entry name" value="WH_DNA-bd_sf"/>
</dbReference>
<dbReference type="EMBL" id="CP126980">
    <property type="protein sequence ID" value="WIM99769.1"/>
    <property type="molecule type" value="Genomic_DNA"/>
</dbReference>
<reference evidence="7 8" key="1">
    <citation type="submission" date="2023-06" db="EMBL/GenBank/DDBJ databases">
        <authorList>
            <person name="Yushchuk O."/>
            <person name="Binda E."/>
            <person name="Ruckert-Reed C."/>
            <person name="Fedorenko V."/>
            <person name="Kalinowski J."/>
            <person name="Marinelli F."/>
        </authorList>
    </citation>
    <scope>NUCLEOTIDE SEQUENCE [LARGE SCALE GENOMIC DNA]</scope>
    <source>
        <strain evidence="7 8">NRRL 3884</strain>
    </source>
</reference>
<dbReference type="InterPro" id="IPR036388">
    <property type="entry name" value="WH-like_DNA-bd_sf"/>
</dbReference>
<dbReference type="Gene3D" id="3.40.190.10">
    <property type="entry name" value="Periplasmic binding protein-like II"/>
    <property type="match status" value="2"/>
</dbReference>
<feature type="region of interest" description="Disordered" evidence="5">
    <location>
        <begin position="200"/>
        <end position="222"/>
    </location>
</feature>
<dbReference type="InterPro" id="IPR000847">
    <property type="entry name" value="LysR_HTH_N"/>
</dbReference>
<evidence type="ECO:0000256" key="5">
    <source>
        <dbReference type="SAM" id="MobiDB-lite"/>
    </source>
</evidence>
<keyword evidence="4" id="KW-0804">Transcription</keyword>
<evidence type="ECO:0000259" key="6">
    <source>
        <dbReference type="PROSITE" id="PS50931"/>
    </source>
</evidence>
<dbReference type="Pfam" id="PF03466">
    <property type="entry name" value="LysR_substrate"/>
    <property type="match status" value="1"/>
</dbReference>
<evidence type="ECO:0000256" key="2">
    <source>
        <dbReference type="ARBA" id="ARBA00023015"/>
    </source>
</evidence>